<evidence type="ECO:0000313" key="2">
    <source>
        <dbReference type="EMBL" id="GAC26734.1"/>
    </source>
</evidence>
<sequence>MLPKSLLMLIKGCLYYYSALCIAFEFIGADNHLISLGK</sequence>
<keyword evidence="1" id="KW-0812">Transmembrane</keyword>
<dbReference type="EMBL" id="BAEP01000089">
    <property type="protein sequence ID" value="GAC26734.1"/>
    <property type="molecule type" value="Genomic_DNA"/>
</dbReference>
<organism evidence="2 3">
    <name type="scientific">Paraglaciecola mesophila KMM 241</name>
    <dbReference type="NCBI Taxonomy" id="1128912"/>
    <lineage>
        <taxon>Bacteria</taxon>
        <taxon>Pseudomonadati</taxon>
        <taxon>Pseudomonadota</taxon>
        <taxon>Gammaproteobacteria</taxon>
        <taxon>Alteromonadales</taxon>
        <taxon>Alteromonadaceae</taxon>
        <taxon>Paraglaciecola</taxon>
    </lineage>
</organism>
<gene>
    <name evidence="2" type="ORF">GMES_4468</name>
</gene>
<evidence type="ECO:0000256" key="1">
    <source>
        <dbReference type="SAM" id="Phobius"/>
    </source>
</evidence>
<name>K6Y1M3_9ALTE</name>
<protein>
    <submittedName>
        <fullName evidence="2">Uncharacterized protein</fullName>
    </submittedName>
</protein>
<evidence type="ECO:0000313" key="3">
    <source>
        <dbReference type="Proteomes" id="UP000006263"/>
    </source>
</evidence>
<proteinExistence type="predicted"/>
<feature type="transmembrane region" description="Helical" evidence="1">
    <location>
        <begin position="6"/>
        <end position="28"/>
    </location>
</feature>
<keyword evidence="1" id="KW-1133">Transmembrane helix</keyword>
<keyword evidence="1" id="KW-0472">Membrane</keyword>
<dbReference type="AlphaFoldDB" id="K6Y1M3"/>
<comment type="caution">
    <text evidence="2">The sequence shown here is derived from an EMBL/GenBank/DDBJ whole genome shotgun (WGS) entry which is preliminary data.</text>
</comment>
<dbReference type="Proteomes" id="UP000006263">
    <property type="component" value="Unassembled WGS sequence"/>
</dbReference>
<accession>K6Y1M3</accession>
<reference evidence="2 3" key="1">
    <citation type="journal article" date="2017" name="Antonie Van Leeuwenhoek">
        <title>Rhizobium rhizosphaerae sp. nov., a novel species isolated from rice rhizosphere.</title>
        <authorList>
            <person name="Zhao J.J."/>
            <person name="Zhang J."/>
            <person name="Zhang R.J."/>
            <person name="Zhang C.W."/>
            <person name="Yin H.Q."/>
            <person name="Zhang X.X."/>
        </authorList>
    </citation>
    <scope>NUCLEOTIDE SEQUENCE [LARGE SCALE GENOMIC DNA]</scope>
    <source>
        <strain evidence="2 3">KMM 241</strain>
    </source>
</reference>